<dbReference type="GO" id="GO:0031072">
    <property type="term" value="F:heat shock protein binding"/>
    <property type="evidence" value="ECO:0007669"/>
    <property type="project" value="InterPro"/>
</dbReference>
<evidence type="ECO:0000256" key="1">
    <source>
        <dbReference type="ARBA" id="ARBA00001974"/>
    </source>
</evidence>
<dbReference type="Proteomes" id="UP000249619">
    <property type="component" value="Unassembled WGS sequence"/>
</dbReference>
<keyword evidence="16" id="KW-1185">Reference proteome</keyword>
<dbReference type="GO" id="GO:0051082">
    <property type="term" value="F:unfolded protein binding"/>
    <property type="evidence" value="ECO:0007669"/>
    <property type="project" value="InterPro"/>
</dbReference>
<dbReference type="InterPro" id="IPR036188">
    <property type="entry name" value="FAD/NAD-bd_sf"/>
</dbReference>
<dbReference type="FunFam" id="2.60.260.20:FF:000013">
    <property type="entry name" value="DnaJ subfamily B member 11"/>
    <property type="match status" value="1"/>
</dbReference>
<dbReference type="SUPFAM" id="SSF51905">
    <property type="entry name" value="FAD/NAD(P)-binding domain"/>
    <property type="match status" value="3"/>
</dbReference>
<accession>A0A364ND49</accession>
<sequence>MYDTHGMAAFDPSRGGMGGEGPDMDDIFAQMFGGMGGFGGMPGMGGMGGMPGGRNVPRKGRSVEQEYEVSLEELYKGKTTKFTNTRNTICNMCKGSGGKQGAKANSCAVCNGRGAKQVLRQVGPGLVTQETVPCGNCQGSGQVIPEKHRCKKCKGKKVVETKNVLELYIPRGARQGERIVLAGEADQLPDQEPGDIIFTLTETPHDVFERAGADLRAELKVSLVEALTGFSRVVVTHLDGRGIHMNVKQPDGNVLRPGQVLKIEGEGMPIKKSDARGDLYLVVDVEFPEDGWLKTDAAVQKVRDALPKDEREEEKHEEVEEVDVEWDADMEEYGAGSGDPRAGGGEWEDDEDEEAGPQFCNEKPLSQSPLATHRTFAYPVMNVIPTRRETRLCQEDLGPFTARPGNGLRMLAMPLTESPQEPIEGLLAKYEQERSKRLKEEGVKQYIDVRSEAIQALAKDPWVKYDDPRVQNPPLKDGDRIKFLITGAGINGIEFAGRLVNAGISNRDIVCVDVAGGWGGTWYYNRYPGVMCDVEGYCYVPFLEETGYMPRHKYSYGHEIRGQIERSADHFGIKGQFCTKIDSQIWDETKKLWVVTMTRTVGQPSISTEFTVYADFVLISGAPFILPKMPVLPGWNDIYQNKRVFHSARWDYEYTGGTPEKPDLVNLRGKRVAIVGTGATAIQIVPELAKWAERVYVVQRTPTHVGERGQVETDPEAWAKITSEKGWQKKRRMVFDAYVSYSKANGPDIINDGWTNTPAGSGFLGSNSKIVAQDQIEQHIREMHVLDMPRTNLLRKRVDEIVENKDTAEKLKAWYGSWCKRPSFHDEYLQAFNKPNVTLIDTDGRGLDGYTKNGIVFDGHEYEVDCLVLATGFTFSHFDSPAEKLRTKIQGRNGVTLTDYWKDPDSGTIFGMAMPNFPNFFSFLTHGGGATWNLTSSLDMNANLIGAIITQAQQRVGKGNRFVIEPSVDGERQYALELAKRVGWFSVMPVCTPGYFNAEGAAAFKKKEEKTKEQIINEGRKMPWGTGPVDFRSMIENFVAKGDLEGFMVEAVA</sequence>
<keyword evidence="11" id="KW-0143">Chaperone</keyword>
<evidence type="ECO:0000256" key="10">
    <source>
        <dbReference type="ARBA" id="ARBA00023002"/>
    </source>
</evidence>
<feature type="compositionally biased region" description="Acidic residues" evidence="13">
    <location>
        <begin position="346"/>
        <end position="355"/>
    </location>
</feature>
<comment type="caution">
    <text evidence="15">The sequence shown here is derived from an EMBL/GenBank/DDBJ whole genome shotgun (WGS) entry which is preliminary data.</text>
</comment>
<evidence type="ECO:0000256" key="11">
    <source>
        <dbReference type="ARBA" id="ARBA00023186"/>
    </source>
</evidence>
<evidence type="ECO:0000256" key="5">
    <source>
        <dbReference type="ARBA" id="ARBA00022737"/>
    </source>
</evidence>
<dbReference type="InterPro" id="IPR002939">
    <property type="entry name" value="DnaJ_C"/>
</dbReference>
<dbReference type="InterPro" id="IPR050775">
    <property type="entry name" value="FAD-binding_Monooxygenases"/>
</dbReference>
<organism evidence="15 16">
    <name type="scientific">Stemphylium lycopersici</name>
    <name type="common">Tomato gray leaf spot disease fungus</name>
    <name type="synonym">Thyrospora lycopersici</name>
    <dbReference type="NCBI Taxonomy" id="183478"/>
    <lineage>
        <taxon>Eukaryota</taxon>
        <taxon>Fungi</taxon>
        <taxon>Dikarya</taxon>
        <taxon>Ascomycota</taxon>
        <taxon>Pezizomycotina</taxon>
        <taxon>Dothideomycetes</taxon>
        <taxon>Pleosporomycetidae</taxon>
        <taxon>Pleosporales</taxon>
        <taxon>Pleosporineae</taxon>
        <taxon>Pleosporaceae</taxon>
        <taxon>Stemphylium</taxon>
    </lineage>
</organism>
<evidence type="ECO:0000313" key="15">
    <source>
        <dbReference type="EMBL" id="RAR15245.1"/>
    </source>
</evidence>
<evidence type="ECO:0000256" key="12">
    <source>
        <dbReference type="PROSITE-ProRule" id="PRU00546"/>
    </source>
</evidence>
<keyword evidence="9" id="KW-0521">NADP</keyword>
<keyword evidence="5" id="KW-0677">Repeat</keyword>
<dbReference type="OrthoDB" id="66881at2759"/>
<keyword evidence="15" id="KW-0503">Monooxygenase</keyword>
<dbReference type="PROSITE" id="PS51188">
    <property type="entry name" value="ZF_CR"/>
    <property type="match status" value="1"/>
</dbReference>
<evidence type="ECO:0000256" key="7">
    <source>
        <dbReference type="ARBA" id="ARBA00022827"/>
    </source>
</evidence>
<evidence type="ECO:0000256" key="4">
    <source>
        <dbReference type="ARBA" id="ARBA00022723"/>
    </source>
</evidence>
<evidence type="ECO:0000259" key="14">
    <source>
        <dbReference type="PROSITE" id="PS51188"/>
    </source>
</evidence>
<evidence type="ECO:0000256" key="13">
    <source>
        <dbReference type="SAM" id="MobiDB-lite"/>
    </source>
</evidence>
<dbReference type="InterPro" id="IPR008971">
    <property type="entry name" value="HSP40/DnaJ_pept-bd"/>
</dbReference>
<dbReference type="Gene3D" id="2.60.260.20">
    <property type="entry name" value="Urease metallochaperone UreE, N-terminal domain"/>
    <property type="match status" value="2"/>
</dbReference>
<feature type="zinc finger region" description="CR-type" evidence="12">
    <location>
        <begin position="77"/>
        <end position="162"/>
    </location>
</feature>
<evidence type="ECO:0000256" key="9">
    <source>
        <dbReference type="ARBA" id="ARBA00022857"/>
    </source>
</evidence>
<reference evidence="16" key="1">
    <citation type="submission" date="2018-05" db="EMBL/GenBank/DDBJ databases">
        <title>Draft genome sequence of Stemphylium lycopersici strain CIDEFI 213.</title>
        <authorList>
            <person name="Medina R."/>
            <person name="Franco M.E.E."/>
            <person name="Lucentini C.G."/>
            <person name="Saparrat M.C.N."/>
            <person name="Balatti P.A."/>
        </authorList>
    </citation>
    <scope>NUCLEOTIDE SEQUENCE [LARGE SCALE GENOMIC DNA]</scope>
    <source>
        <strain evidence="16">CIDEFI 213</strain>
    </source>
</reference>
<dbReference type="EMBL" id="QGDH01000013">
    <property type="protein sequence ID" value="RAR15245.1"/>
    <property type="molecule type" value="Genomic_DNA"/>
</dbReference>
<keyword evidence="4 12" id="KW-0479">Metal-binding</keyword>
<dbReference type="GO" id="GO:0004497">
    <property type="term" value="F:monooxygenase activity"/>
    <property type="evidence" value="ECO:0007669"/>
    <property type="project" value="UniProtKB-KW"/>
</dbReference>
<dbReference type="GO" id="GO:0008270">
    <property type="term" value="F:zinc ion binding"/>
    <property type="evidence" value="ECO:0007669"/>
    <property type="project" value="UniProtKB-KW"/>
</dbReference>
<dbReference type="Pfam" id="PF00684">
    <property type="entry name" value="DnaJ_CXXCXGXG"/>
    <property type="match status" value="1"/>
</dbReference>
<feature type="region of interest" description="Disordered" evidence="13">
    <location>
        <begin position="331"/>
        <end position="356"/>
    </location>
</feature>
<dbReference type="SUPFAM" id="SSF49493">
    <property type="entry name" value="HSP40/DnaJ peptide-binding domain"/>
    <property type="match status" value="2"/>
</dbReference>
<dbReference type="CDD" id="cd10747">
    <property type="entry name" value="DnaJ_C"/>
    <property type="match status" value="1"/>
</dbReference>
<protein>
    <submittedName>
        <fullName evidence="15">Phenylacetone monooxygenase</fullName>
    </submittedName>
</protein>
<dbReference type="Gene3D" id="3.50.50.60">
    <property type="entry name" value="FAD/NAD(P)-binding domain"/>
    <property type="match status" value="3"/>
</dbReference>
<dbReference type="SUPFAM" id="SSF57938">
    <property type="entry name" value="DnaJ/Hsp40 cysteine-rich domain"/>
    <property type="match status" value="1"/>
</dbReference>
<dbReference type="PANTHER" id="PTHR43098:SF2">
    <property type="entry name" value="FAD-BINDING MONOOXYGENASE AUSB-RELATED"/>
    <property type="match status" value="1"/>
</dbReference>
<dbReference type="Pfam" id="PF01556">
    <property type="entry name" value="DnaJ_C"/>
    <property type="match status" value="1"/>
</dbReference>
<evidence type="ECO:0000256" key="3">
    <source>
        <dbReference type="ARBA" id="ARBA00022630"/>
    </source>
</evidence>
<dbReference type="InterPro" id="IPR036410">
    <property type="entry name" value="HSP_DnaJ_Cys-rich_dom_sf"/>
</dbReference>
<dbReference type="STRING" id="183478.A0A364ND49"/>
<keyword evidence="3" id="KW-0285">Flavoprotein</keyword>
<dbReference type="FunFam" id="2.10.230.10:FF:000001">
    <property type="entry name" value="DnaJ subfamily A member 2"/>
    <property type="match status" value="1"/>
</dbReference>
<gene>
    <name evidence="15" type="ORF">DDE83_001279</name>
</gene>
<dbReference type="PANTHER" id="PTHR43098">
    <property type="entry name" value="L-ORNITHINE N(5)-MONOOXYGENASE-RELATED"/>
    <property type="match status" value="1"/>
</dbReference>
<keyword evidence="10" id="KW-0560">Oxidoreductase</keyword>
<name>A0A364ND49_STELY</name>
<evidence type="ECO:0000313" key="16">
    <source>
        <dbReference type="Proteomes" id="UP000249619"/>
    </source>
</evidence>
<proteinExistence type="inferred from homology"/>
<evidence type="ECO:0000256" key="8">
    <source>
        <dbReference type="ARBA" id="ARBA00022833"/>
    </source>
</evidence>
<dbReference type="CDD" id="cd10719">
    <property type="entry name" value="DnaJ_zf"/>
    <property type="match status" value="1"/>
</dbReference>
<dbReference type="InterPro" id="IPR001305">
    <property type="entry name" value="HSP_DnaJ_Cys-rich_dom"/>
</dbReference>
<feature type="compositionally biased region" description="Gly residues" evidence="13">
    <location>
        <begin position="335"/>
        <end position="345"/>
    </location>
</feature>
<keyword evidence="7" id="KW-0274">FAD</keyword>
<dbReference type="GO" id="GO:0006457">
    <property type="term" value="P:protein folding"/>
    <property type="evidence" value="ECO:0007669"/>
    <property type="project" value="InterPro"/>
</dbReference>
<dbReference type="AlphaFoldDB" id="A0A364ND49"/>
<evidence type="ECO:0000256" key="2">
    <source>
        <dbReference type="ARBA" id="ARBA00010139"/>
    </source>
</evidence>
<keyword evidence="8 12" id="KW-0862">Zinc</keyword>
<feature type="domain" description="CR-type" evidence="14">
    <location>
        <begin position="77"/>
        <end position="162"/>
    </location>
</feature>
<dbReference type="Gene3D" id="2.10.230.10">
    <property type="entry name" value="Heat shock protein DnaJ, cysteine-rich domain"/>
    <property type="match status" value="1"/>
</dbReference>
<comment type="cofactor">
    <cofactor evidence="1">
        <name>FAD</name>
        <dbReference type="ChEBI" id="CHEBI:57692"/>
    </cofactor>
</comment>
<comment type="similarity">
    <text evidence="2">Belongs to the FAD-binding monooxygenase family.</text>
</comment>
<keyword evidence="6 12" id="KW-0863">Zinc-finger</keyword>
<evidence type="ECO:0000256" key="6">
    <source>
        <dbReference type="ARBA" id="ARBA00022771"/>
    </source>
</evidence>